<keyword evidence="6" id="KW-0378">Hydrolase</keyword>
<name>A0ABQ8KX79_9APHY</name>
<feature type="region of interest" description="Disordered" evidence="3">
    <location>
        <begin position="620"/>
        <end position="652"/>
    </location>
</feature>
<dbReference type="InterPro" id="IPR000375">
    <property type="entry name" value="Dynamin_stalk"/>
</dbReference>
<dbReference type="InterPro" id="IPR030381">
    <property type="entry name" value="G_DYNAMIN_dom"/>
</dbReference>
<dbReference type="PANTHER" id="PTHR11566:SF131">
    <property type="entry name" value="GTPASE, PUTATIVE (AFU_ORTHOLOGUE AFUA_6G07630)-RELATED"/>
    <property type="match status" value="1"/>
</dbReference>
<organism evidence="6 7">
    <name type="scientific">Rhodofomes roseus</name>
    <dbReference type="NCBI Taxonomy" id="34475"/>
    <lineage>
        <taxon>Eukaryota</taxon>
        <taxon>Fungi</taxon>
        <taxon>Dikarya</taxon>
        <taxon>Basidiomycota</taxon>
        <taxon>Agaricomycotina</taxon>
        <taxon>Agaricomycetes</taxon>
        <taxon>Polyporales</taxon>
        <taxon>Rhodofomes</taxon>
    </lineage>
</organism>
<protein>
    <submittedName>
        <fullName evidence="6">P-loop containing nucleoside triphosphate hydrolase protein</fullName>
    </submittedName>
</protein>
<dbReference type="Gene3D" id="3.40.50.300">
    <property type="entry name" value="P-loop containing nucleotide triphosphate hydrolases"/>
    <property type="match status" value="1"/>
</dbReference>
<feature type="domain" description="Dynamin-type G" evidence="5">
    <location>
        <begin position="35"/>
        <end position="347"/>
    </location>
</feature>
<keyword evidence="7" id="KW-1185">Reference proteome</keyword>
<evidence type="ECO:0000313" key="6">
    <source>
        <dbReference type="EMBL" id="KAH9843658.1"/>
    </source>
</evidence>
<dbReference type="Pfam" id="PF01031">
    <property type="entry name" value="Dynamin_M"/>
    <property type="match status" value="2"/>
</dbReference>
<feature type="compositionally biased region" description="Basic and acidic residues" evidence="3">
    <location>
        <begin position="642"/>
        <end position="651"/>
    </location>
</feature>
<sequence length="837" mass="92863">MSAPALSSESAGYAQRRKQLHTLTRDLHAAGAHIHLDLPRIVVIGNQSAGKSSVIEAISEIKVPRDVGTCTRCPMECRVLESASGKWSCQIKIRWEYDPAGRRKHDVEEILFGGLLTDKADVELMLKRAQAAVVDAGKTPLGQILNMSPDDLTAFSRSFPATTFSRNVVCVDITGPGLTDLSFVDLPGIISNADPAVVQFVQNMVQSYISGTCLIVVALPMSDDIENQSALRMAREVDRDGSRTIGVMTKPDTLSPGSIKAKNLWLEILEGRAQGHRLRHGYYCTRQPDDGERTTGITSAEAREAERRFFESTGPWSTSTEQQRFGTGNLVKYLSKMLTEIINKVLPRLQHDVEQKLSACCAGLRKIPKEVTNEPASYVLGLLSSFCVDIQSHVVGVPGAEVLVQHNRRTYGTFKRAIRSTAPRFIPLPSASDAPSNAIRVDVLSDPEDDETIENDSPPGIHTQVVRQMYLKDMRTHIQRSTTRELPFNVPYPAKTTLIRRFQKTWEDECISCFENIQRHFRLTLSQLINRRFQRFKNLAGKIDAAIVSLLQDCRAAALEQIGMLLKFETTPFTQNTHYLSDATDKVLSRYKDVRGSRSFVRSLPEVEVAAEEVDGTEDFYIGQSGHSPVPESPPLPPSPDNRAETPRAPEFDLPQTTASVFENTEANPRNAGTSHTARIPHFTLDWSDGPSIPSETQREQQMAEALAALARVGYTGLTADDLGKLKPPDEYEEELKVMAEVRAYFQVSYKRIIDYIPLAIDHTFLYAFAEALQFHLIENLALGAPDAAARCTAYLSEDLDIVMRRQELTGRKASLEKAKLELMSVSFAGVELSASS</sequence>
<feature type="compositionally biased region" description="Pro residues" evidence="3">
    <location>
        <begin position="631"/>
        <end position="640"/>
    </location>
</feature>
<dbReference type="Proteomes" id="UP000814176">
    <property type="component" value="Unassembled WGS sequence"/>
</dbReference>
<dbReference type="GO" id="GO:0016787">
    <property type="term" value="F:hydrolase activity"/>
    <property type="evidence" value="ECO:0007669"/>
    <property type="project" value="UniProtKB-KW"/>
</dbReference>
<dbReference type="PANTHER" id="PTHR11566">
    <property type="entry name" value="DYNAMIN"/>
    <property type="match status" value="1"/>
</dbReference>
<evidence type="ECO:0000256" key="3">
    <source>
        <dbReference type="SAM" id="MobiDB-lite"/>
    </source>
</evidence>
<dbReference type="SUPFAM" id="SSF52540">
    <property type="entry name" value="P-loop containing nucleoside triphosphate hydrolases"/>
    <property type="match status" value="1"/>
</dbReference>
<evidence type="ECO:0000313" key="7">
    <source>
        <dbReference type="Proteomes" id="UP000814176"/>
    </source>
</evidence>
<reference evidence="6 7" key="1">
    <citation type="journal article" date="2021" name="Environ. Microbiol.">
        <title>Gene family expansions and transcriptome signatures uncover fungal adaptations to wood decay.</title>
        <authorList>
            <person name="Hage H."/>
            <person name="Miyauchi S."/>
            <person name="Viragh M."/>
            <person name="Drula E."/>
            <person name="Min B."/>
            <person name="Chaduli D."/>
            <person name="Navarro D."/>
            <person name="Favel A."/>
            <person name="Norest M."/>
            <person name="Lesage-Meessen L."/>
            <person name="Balint B."/>
            <person name="Merenyi Z."/>
            <person name="de Eugenio L."/>
            <person name="Morin E."/>
            <person name="Martinez A.T."/>
            <person name="Baldrian P."/>
            <person name="Stursova M."/>
            <person name="Martinez M.J."/>
            <person name="Novotny C."/>
            <person name="Magnuson J.K."/>
            <person name="Spatafora J.W."/>
            <person name="Maurice S."/>
            <person name="Pangilinan J."/>
            <person name="Andreopoulos W."/>
            <person name="LaButti K."/>
            <person name="Hundley H."/>
            <person name="Na H."/>
            <person name="Kuo A."/>
            <person name="Barry K."/>
            <person name="Lipzen A."/>
            <person name="Henrissat B."/>
            <person name="Riley R."/>
            <person name="Ahrendt S."/>
            <person name="Nagy L.G."/>
            <person name="Grigoriev I.V."/>
            <person name="Martin F."/>
            <person name="Rosso M.N."/>
        </authorList>
    </citation>
    <scope>NUCLEOTIDE SEQUENCE [LARGE SCALE GENOMIC DNA]</scope>
    <source>
        <strain evidence="6 7">CIRM-BRFM 1785</strain>
    </source>
</reference>
<dbReference type="GeneID" id="72002765"/>
<keyword evidence="2" id="KW-0342">GTP-binding</keyword>
<comment type="caution">
    <text evidence="6">The sequence shown here is derived from an EMBL/GenBank/DDBJ whole genome shotgun (WGS) entry which is preliminary data.</text>
</comment>
<dbReference type="InterPro" id="IPR003130">
    <property type="entry name" value="GED"/>
</dbReference>
<dbReference type="InterPro" id="IPR020850">
    <property type="entry name" value="GED_dom"/>
</dbReference>
<evidence type="ECO:0000259" key="5">
    <source>
        <dbReference type="PROSITE" id="PS51718"/>
    </source>
</evidence>
<proteinExistence type="predicted"/>
<dbReference type="Pfam" id="PF02212">
    <property type="entry name" value="GED"/>
    <property type="match status" value="1"/>
</dbReference>
<dbReference type="InterPro" id="IPR001401">
    <property type="entry name" value="Dynamin_GTPase"/>
</dbReference>
<dbReference type="Pfam" id="PF00350">
    <property type="entry name" value="Dynamin_N"/>
    <property type="match status" value="1"/>
</dbReference>
<dbReference type="PROSITE" id="PS51718">
    <property type="entry name" value="G_DYNAMIN_2"/>
    <property type="match status" value="1"/>
</dbReference>
<evidence type="ECO:0000256" key="2">
    <source>
        <dbReference type="ARBA" id="ARBA00023134"/>
    </source>
</evidence>
<dbReference type="InterPro" id="IPR022812">
    <property type="entry name" value="Dynamin"/>
</dbReference>
<dbReference type="PROSITE" id="PS51388">
    <property type="entry name" value="GED"/>
    <property type="match status" value="1"/>
</dbReference>
<dbReference type="PRINTS" id="PR00195">
    <property type="entry name" value="DYNAMIN"/>
</dbReference>
<dbReference type="SMART" id="SM00053">
    <property type="entry name" value="DYNc"/>
    <property type="match status" value="1"/>
</dbReference>
<gene>
    <name evidence="6" type="ORF">C8Q71DRAFT_729470</name>
</gene>
<dbReference type="RefSeq" id="XP_047784468.1">
    <property type="nucleotide sequence ID" value="XM_047922033.1"/>
</dbReference>
<dbReference type="CDD" id="cd08771">
    <property type="entry name" value="DLP_1"/>
    <property type="match status" value="1"/>
</dbReference>
<dbReference type="InterPro" id="IPR045063">
    <property type="entry name" value="Dynamin_N"/>
</dbReference>
<keyword evidence="1" id="KW-0547">Nucleotide-binding</keyword>
<dbReference type="Gene3D" id="1.20.120.1240">
    <property type="entry name" value="Dynamin, middle domain"/>
    <property type="match status" value="1"/>
</dbReference>
<evidence type="ECO:0000256" key="1">
    <source>
        <dbReference type="ARBA" id="ARBA00022741"/>
    </source>
</evidence>
<accession>A0ABQ8KX79</accession>
<feature type="domain" description="GED" evidence="4">
    <location>
        <begin position="735"/>
        <end position="831"/>
    </location>
</feature>
<dbReference type="EMBL" id="JADCUA010000001">
    <property type="protein sequence ID" value="KAH9843658.1"/>
    <property type="molecule type" value="Genomic_DNA"/>
</dbReference>
<evidence type="ECO:0000259" key="4">
    <source>
        <dbReference type="PROSITE" id="PS51388"/>
    </source>
</evidence>
<dbReference type="InterPro" id="IPR027417">
    <property type="entry name" value="P-loop_NTPase"/>
</dbReference>